<feature type="transmembrane region" description="Helical" evidence="10">
    <location>
        <begin position="365"/>
        <end position="390"/>
    </location>
</feature>
<keyword evidence="13" id="KW-1185">Reference proteome</keyword>
<evidence type="ECO:0000256" key="2">
    <source>
        <dbReference type="ARBA" id="ARBA00009040"/>
    </source>
</evidence>
<feature type="transmembrane region" description="Helical" evidence="10">
    <location>
        <begin position="1416"/>
        <end position="1435"/>
    </location>
</feature>
<comment type="subcellular location">
    <subcellularLocation>
        <location evidence="1">Membrane</location>
        <topology evidence="1">Multi-pass membrane protein</topology>
    </subcellularLocation>
</comment>
<evidence type="ECO:0000256" key="8">
    <source>
        <dbReference type="ARBA" id="ARBA00023136"/>
    </source>
</evidence>
<dbReference type="GO" id="GO:0005886">
    <property type="term" value="C:plasma membrane"/>
    <property type="evidence" value="ECO:0007669"/>
    <property type="project" value="TreeGrafter"/>
</dbReference>
<dbReference type="Pfam" id="PF14288">
    <property type="entry name" value="FKS1_dom1"/>
    <property type="match status" value="1"/>
</dbReference>
<evidence type="ECO:0000256" key="10">
    <source>
        <dbReference type="SAM" id="Phobius"/>
    </source>
</evidence>
<dbReference type="EMBL" id="BEXD01004071">
    <property type="protein sequence ID" value="GBC06409.1"/>
    <property type="molecule type" value="Genomic_DNA"/>
</dbReference>
<feature type="transmembrane region" description="Helical" evidence="10">
    <location>
        <begin position="1340"/>
        <end position="1360"/>
    </location>
</feature>
<feature type="domain" description="1,3-beta-glucan synthase component FKS1-like" evidence="11">
    <location>
        <begin position="175"/>
        <end position="285"/>
    </location>
</feature>
<evidence type="ECO:0000256" key="7">
    <source>
        <dbReference type="ARBA" id="ARBA00022989"/>
    </source>
</evidence>
<dbReference type="GO" id="GO:0006075">
    <property type="term" value="P:(1-&gt;3)-beta-D-glucan biosynthetic process"/>
    <property type="evidence" value="ECO:0007669"/>
    <property type="project" value="InterPro"/>
</dbReference>
<comment type="caution">
    <text evidence="12">The sequence shown here is derived from an EMBL/GenBank/DDBJ whole genome shotgun (WGS) entry which is preliminary data.</text>
</comment>
<feature type="transmembrane region" description="Helical" evidence="10">
    <location>
        <begin position="519"/>
        <end position="539"/>
    </location>
</feature>
<feature type="transmembrane region" description="Helical" evidence="10">
    <location>
        <begin position="1372"/>
        <end position="1395"/>
    </location>
</feature>
<feature type="transmembrane region" description="Helical" evidence="10">
    <location>
        <begin position="1441"/>
        <end position="1459"/>
    </location>
</feature>
<feature type="transmembrane region" description="Helical" evidence="10">
    <location>
        <begin position="1164"/>
        <end position="1185"/>
    </location>
</feature>
<dbReference type="InterPro" id="IPR056261">
    <property type="entry name" value="FKS1-like_dom2"/>
</dbReference>
<protein>
    <recommendedName>
        <fullName evidence="3">1,3-beta-glucan synthase</fullName>
        <ecNumber evidence="3">2.4.1.34</ecNumber>
    </recommendedName>
</protein>
<dbReference type="EC" id="2.4.1.34" evidence="3"/>
<dbReference type="Pfam" id="PF23605">
    <property type="entry name" value="FKS1_dom2"/>
    <property type="match status" value="1"/>
</dbReference>
<dbReference type="PANTHER" id="PTHR12741">
    <property type="entry name" value="LYST-INTERACTING PROTEIN LIP5 DOPAMINE RESPONSIVE PROTEIN DRG-1"/>
    <property type="match status" value="1"/>
</dbReference>
<dbReference type="Proteomes" id="UP000247702">
    <property type="component" value="Unassembled WGS sequence"/>
</dbReference>
<evidence type="ECO:0000256" key="4">
    <source>
        <dbReference type="ARBA" id="ARBA00022676"/>
    </source>
</evidence>
<keyword evidence="7 10" id="KW-1133">Transmembrane helix</keyword>
<feature type="transmembrane region" description="Helical" evidence="10">
    <location>
        <begin position="425"/>
        <end position="448"/>
    </location>
</feature>
<keyword evidence="4" id="KW-0328">Glycosyltransferase</keyword>
<dbReference type="Pfam" id="PF02364">
    <property type="entry name" value="Glucan_synthase"/>
    <property type="match status" value="2"/>
</dbReference>
<comment type="similarity">
    <text evidence="2">Belongs to the glycosyltransferase 48 family.</text>
</comment>
<accession>A0A2Z6SJX2</accession>
<dbReference type="GO" id="GO:0000148">
    <property type="term" value="C:1,3-beta-D-glucan synthase complex"/>
    <property type="evidence" value="ECO:0007669"/>
    <property type="project" value="InterPro"/>
</dbReference>
<feature type="transmembrane region" description="Helical" evidence="10">
    <location>
        <begin position="545"/>
        <end position="565"/>
    </location>
</feature>
<evidence type="ECO:0000256" key="1">
    <source>
        <dbReference type="ARBA" id="ARBA00004141"/>
    </source>
</evidence>
<evidence type="ECO:0000313" key="12">
    <source>
        <dbReference type="EMBL" id="GBC06409.1"/>
    </source>
</evidence>
<dbReference type="GO" id="GO:0051278">
    <property type="term" value="P:fungal-type cell wall polysaccharide biosynthetic process"/>
    <property type="evidence" value="ECO:0007669"/>
    <property type="project" value="TreeGrafter"/>
</dbReference>
<keyword evidence="5" id="KW-0808">Transferase</keyword>
<dbReference type="SMART" id="SM01205">
    <property type="entry name" value="FKS1_dom1"/>
    <property type="match status" value="1"/>
</dbReference>
<evidence type="ECO:0000259" key="11">
    <source>
        <dbReference type="SMART" id="SM01205"/>
    </source>
</evidence>
<name>A0A2Z6SJX2_9GLOM</name>
<dbReference type="STRING" id="94130.A0A2Z6SJX2"/>
<dbReference type="PANTHER" id="PTHR12741:SF48">
    <property type="entry name" value="1,3-BETA-GLUCAN SYNTHASE COMPONENT FKS1-RELATED"/>
    <property type="match status" value="1"/>
</dbReference>
<feature type="transmembrane region" description="Helical" evidence="10">
    <location>
        <begin position="1495"/>
        <end position="1519"/>
    </location>
</feature>
<comment type="catalytic activity">
    <reaction evidence="9">
        <text>[(1-&gt;3)-beta-D-glucosyl](n) + UDP-alpha-D-glucose = [(1-&gt;3)-beta-D-glucosyl](n+1) + UDP + H(+)</text>
        <dbReference type="Rhea" id="RHEA:21476"/>
        <dbReference type="Rhea" id="RHEA-COMP:11146"/>
        <dbReference type="Rhea" id="RHEA-COMP:14303"/>
        <dbReference type="ChEBI" id="CHEBI:15378"/>
        <dbReference type="ChEBI" id="CHEBI:37671"/>
        <dbReference type="ChEBI" id="CHEBI:58223"/>
        <dbReference type="ChEBI" id="CHEBI:58885"/>
        <dbReference type="EC" id="2.4.1.34"/>
    </reaction>
</comment>
<keyword evidence="8 10" id="KW-0472">Membrane</keyword>
<evidence type="ECO:0000256" key="3">
    <source>
        <dbReference type="ARBA" id="ARBA00012589"/>
    </source>
</evidence>
<reference evidence="12 13" key="1">
    <citation type="submission" date="2017-11" db="EMBL/GenBank/DDBJ databases">
        <title>The genome of Rhizophagus clarus HR1 reveals common genetic basis of auxotrophy among arbuscular mycorrhizal fungi.</title>
        <authorList>
            <person name="Kobayashi Y."/>
        </authorList>
    </citation>
    <scope>NUCLEOTIDE SEQUENCE [LARGE SCALE GENOMIC DNA]</scope>
    <source>
        <strain evidence="12 13">HR1</strain>
    </source>
</reference>
<feature type="transmembrane region" description="Helical" evidence="10">
    <location>
        <begin position="334"/>
        <end position="353"/>
    </location>
</feature>
<evidence type="ECO:0000256" key="9">
    <source>
        <dbReference type="ARBA" id="ARBA00047777"/>
    </source>
</evidence>
<gene>
    <name evidence="12" type="ORF">RclHR1_06800013</name>
</gene>
<evidence type="ECO:0000256" key="5">
    <source>
        <dbReference type="ARBA" id="ARBA00022679"/>
    </source>
</evidence>
<dbReference type="InterPro" id="IPR026899">
    <property type="entry name" value="FKS1-like_dom1"/>
</dbReference>
<sequence>MAYSQLNNINNNDIPVLPQQTVQQIYNSGHELRFNEQYTSYDTSTSSYLTSSQGSSNFQRLDLSSPAYPERDIDVPSEDSIREIFITLKNKFGFQIDNSRNMFKHLMCMLDSRASRMNPYQALFTLYADYIGGINANYRKWCLAMKFERNVDSKNVLQDQQQWNEQMDFMSKYPEDMVRQLALWLLLWGEASPVRLMSECLCFIFKLAIEYDKGFKSSQVQLREGDYLDNIITPIYRYIKDQCYEDESGKLMRKEKDHAETISYDDINELFWNRETINNIVFQRKSDSSIESLMDVHHSERYLELRHVKWDLVFVKTYKEKRTWLHLAVNFTRIWIIEFAILWYFMAYINLFFYNKDKIEIAVQWSILAIGGTVSTLLVIIGTICELFFVPLRNKLILTQLLILIIVFIINFAPIFIIMKDPTSLISLIIGIVHIIISLITTFIFAIIPRSRIFSTQSEDDAHRVFTANYAHLSNKDRATSIGLWCCVFVCKLVVSYFLSHLFIDFLKSILKMRVIDSTLCTLILALIIIIMFSNFIILLLSSTYLWYVIWNIIFSIAICTPIWAPKKNNLTTLPKHICTKILGSNDMKINDVSQIWNSIIISMYNESKLSQNVKNLLYLKGNDIDSWNAPPIFVDHNNDQYYPPMSEVERRIAFFAKSLSNNIQDPLPIKKMPTFTVFTPHYSEKILFSLREICEKDQNTRLNLFEYLKQLHPTEWENFEQNNNLGIWDSIHIQDYLKKQVNSIEEDENLRKCKWVSCRMQTLFRTISGFMNYQKAIKLLYRIENPDLCANDPEKLENEMSLISRRKFNFLISMQRYNEFNEEELRNVDFLLRSYPDLQIAYLEQVPQENQEIEPKFFSVLIDGHCEILPDGKRKPIYRIQLPGNPILGNGKSDNQNHAIIFYRGEYIQLIDANQDNYFEECLKIRNILGEFEQYNMPKELIPDTKPGTNEVKITIPPYSELSNKHPVAIVGACEYIFSKNCGALGDLTAGKGQAFGTLTQRIIAKVGGKLHYGHPDFLNAIFMTTRGGVSKARKGLHLSEDIFAGINSLSRGGRIKHCEYIQCGKGRDLGFESILHFTTKTSTGMGEQNLSRDYYYLGTQLALDRLLTFYYAHPGFHFNHIFIMLSVHLFMLGMMLIGAIRIVLPICDNSQDVCPEFIPTINWIKCFIILTIIASFIDFLPLFSQEFEENGLIRSVLRFGKHLISLSPLFEVFNTQIYANSIMTNINFGGAKYIFSGRGFSTTRIPFSILYSRFSGPIIALCVSPFLFNLQQFSFVEFVNDYREFLIWMYSETRTNSWINYCRTSIMFPINYKLGYYSVELVENTGQLHFTTAILKEIISSFIIAVICIIVFVFIKSLDSATSGLPNIELSIITYICMIAIGPILMNIVALFISFCLKSIFNRWINKFEELINFITNTFAIINLIGTIEYLWISELQKPVNAILSIIVITAIQRFIFKVITNLYRKKLGCIQPFYDKVIEMFFFAKDFILGHILLFILAPICLILKIDKLHFIILFWSKPNKKIITPIFLQEQKYNIWIYGLVFIIMFMIFISLIIGPIMINLKL</sequence>
<evidence type="ECO:0000313" key="13">
    <source>
        <dbReference type="Proteomes" id="UP000247702"/>
    </source>
</evidence>
<dbReference type="InterPro" id="IPR003440">
    <property type="entry name" value="Glyco_trans_48_dom"/>
</dbReference>
<proteinExistence type="inferred from homology"/>
<dbReference type="GO" id="GO:0003843">
    <property type="term" value="F:1,3-beta-D-glucan synthase activity"/>
    <property type="evidence" value="ECO:0007669"/>
    <property type="project" value="UniProtKB-EC"/>
</dbReference>
<feature type="transmembrane region" description="Helical" evidence="10">
    <location>
        <begin position="482"/>
        <end position="507"/>
    </location>
</feature>
<feature type="transmembrane region" description="Helical" evidence="10">
    <location>
        <begin position="396"/>
        <end position="418"/>
    </location>
</feature>
<organism evidence="12 13">
    <name type="scientific">Rhizophagus clarus</name>
    <dbReference type="NCBI Taxonomy" id="94130"/>
    <lineage>
        <taxon>Eukaryota</taxon>
        <taxon>Fungi</taxon>
        <taxon>Fungi incertae sedis</taxon>
        <taxon>Mucoromycota</taxon>
        <taxon>Glomeromycotina</taxon>
        <taxon>Glomeromycetes</taxon>
        <taxon>Glomerales</taxon>
        <taxon>Glomeraceae</taxon>
        <taxon>Rhizophagus</taxon>
    </lineage>
</organism>
<keyword evidence="6 10" id="KW-0812">Transmembrane</keyword>
<feature type="transmembrane region" description="Helical" evidence="10">
    <location>
        <begin position="1123"/>
        <end position="1144"/>
    </location>
</feature>
<evidence type="ECO:0000256" key="6">
    <source>
        <dbReference type="ARBA" id="ARBA00022692"/>
    </source>
</evidence>
<feature type="transmembrane region" description="Helical" evidence="10">
    <location>
        <begin position="1539"/>
        <end position="1563"/>
    </location>
</feature>